<name>A0A4V1ADY0_9ASCO</name>
<gene>
    <name evidence="1" type="ORF">METSCH_B04840</name>
</gene>
<dbReference type="Proteomes" id="UP000292447">
    <property type="component" value="Chromosome II"/>
</dbReference>
<evidence type="ECO:0000313" key="2">
    <source>
        <dbReference type="Proteomes" id="UP000292447"/>
    </source>
</evidence>
<accession>A0A4V1ADY0</accession>
<proteinExistence type="predicted"/>
<reference evidence="2" key="1">
    <citation type="submission" date="2019-03" db="EMBL/GenBank/DDBJ databases">
        <title>Snf2 controls pulcherriminic acid biosynthesis and connects pigmentation and antifungal activity of the yeast Metschnikowia pulcherrima.</title>
        <authorList>
            <person name="Gore-Lloyd D."/>
            <person name="Sumann I."/>
            <person name="Brachmann A.O."/>
            <person name="Schneeberger K."/>
            <person name="Ortiz-Merino R.A."/>
            <person name="Moreno-Beltran M."/>
            <person name="Schlaefli M."/>
            <person name="Kirner P."/>
            <person name="Santos Kron A."/>
            <person name="Wolfe K.H."/>
            <person name="Piel J."/>
            <person name="Ahrens C.H."/>
            <person name="Henk D."/>
            <person name="Freimoser F.M."/>
        </authorList>
    </citation>
    <scope>NUCLEOTIDE SEQUENCE [LARGE SCALE GENOMIC DNA]</scope>
    <source>
        <strain evidence="2">APC 1.2</strain>
    </source>
</reference>
<dbReference type="EMBL" id="CP034457">
    <property type="protein sequence ID" value="QBM87283.1"/>
    <property type="molecule type" value="Genomic_DNA"/>
</dbReference>
<evidence type="ECO:0000313" key="1">
    <source>
        <dbReference type="EMBL" id="QBM87283.1"/>
    </source>
</evidence>
<organism evidence="1 2">
    <name type="scientific">Metschnikowia aff. pulcherrima</name>
    <dbReference type="NCBI Taxonomy" id="2163413"/>
    <lineage>
        <taxon>Eukaryota</taxon>
        <taxon>Fungi</taxon>
        <taxon>Dikarya</taxon>
        <taxon>Ascomycota</taxon>
        <taxon>Saccharomycotina</taxon>
        <taxon>Pichiomycetes</taxon>
        <taxon>Metschnikowiaceae</taxon>
        <taxon>Metschnikowia</taxon>
    </lineage>
</organism>
<protein>
    <submittedName>
        <fullName evidence="1">Uncharacterized protein</fullName>
    </submittedName>
</protein>
<sequence>MICCKIAIWPRQIRTCQPSERNAGYEVISAWGHAVCRLNCVNIRDVGNLFINLSMKFRFSQTLKHHDDNPSLQSQESFTQFIHAGPVLCLGWVVVSYNIWVAECYEQPRPRELLACVNLNWVNYRSRFGKKMQTPGKPIDKFRCGTSIAICAYRIGGVSRDLPFRRQIVSALTILTSCKHIPRETHT</sequence>
<dbReference type="AlphaFoldDB" id="A0A4V1ADY0"/>
<keyword evidence="2" id="KW-1185">Reference proteome</keyword>